<dbReference type="InterPro" id="IPR004046">
    <property type="entry name" value="GST_C"/>
</dbReference>
<sequence length="156" mass="17448">MSKDYVLLLDFWASPFCMRAKVALAEKGVAYEAREEDLFGGKSELLLKPNPICQKVPVLFHNGKPLCESTVISTRPGLLHCSHLVLTLELKLVSGQITLTKRLPTLCYNTWSSKGEAPEEAKREFIDILKQLEGELGEKDFFGGDAFGFVDILHSY</sequence>
<gene>
    <name evidence="5" type="ORF">SLEP1_g30467</name>
</gene>
<dbReference type="Pfam" id="PF00043">
    <property type="entry name" value="GST_C"/>
    <property type="match status" value="1"/>
</dbReference>
<dbReference type="PANTHER" id="PTHR11260:SF547">
    <property type="entry name" value="GLUTATHIONE S-TRANSFERASE"/>
    <property type="match status" value="1"/>
</dbReference>
<dbReference type="InterPro" id="IPR036249">
    <property type="entry name" value="Thioredoxin-like_sf"/>
</dbReference>
<organism evidence="5 6">
    <name type="scientific">Rubroshorea leprosula</name>
    <dbReference type="NCBI Taxonomy" id="152421"/>
    <lineage>
        <taxon>Eukaryota</taxon>
        <taxon>Viridiplantae</taxon>
        <taxon>Streptophyta</taxon>
        <taxon>Embryophyta</taxon>
        <taxon>Tracheophyta</taxon>
        <taxon>Spermatophyta</taxon>
        <taxon>Magnoliopsida</taxon>
        <taxon>eudicotyledons</taxon>
        <taxon>Gunneridae</taxon>
        <taxon>Pentapetalae</taxon>
        <taxon>rosids</taxon>
        <taxon>malvids</taxon>
        <taxon>Malvales</taxon>
        <taxon>Dipterocarpaceae</taxon>
        <taxon>Rubroshorea</taxon>
    </lineage>
</organism>
<name>A0AAV5K2K4_9ROSI</name>
<dbReference type="SUPFAM" id="SSF47616">
    <property type="entry name" value="GST C-terminal domain-like"/>
    <property type="match status" value="1"/>
</dbReference>
<dbReference type="Gene3D" id="3.40.30.10">
    <property type="entry name" value="Glutaredoxin"/>
    <property type="match status" value="1"/>
</dbReference>
<dbReference type="GO" id="GO:0004364">
    <property type="term" value="F:glutathione transferase activity"/>
    <property type="evidence" value="ECO:0007669"/>
    <property type="project" value="TreeGrafter"/>
</dbReference>
<dbReference type="Proteomes" id="UP001054252">
    <property type="component" value="Unassembled WGS sequence"/>
</dbReference>
<dbReference type="AlphaFoldDB" id="A0AAV5K2K4"/>
<evidence type="ECO:0000313" key="5">
    <source>
        <dbReference type="EMBL" id="GKV20322.1"/>
    </source>
</evidence>
<reference evidence="5 6" key="1">
    <citation type="journal article" date="2021" name="Commun. Biol.">
        <title>The genome of Shorea leprosula (Dipterocarpaceae) highlights the ecological relevance of drought in aseasonal tropical rainforests.</title>
        <authorList>
            <person name="Ng K.K.S."/>
            <person name="Kobayashi M.J."/>
            <person name="Fawcett J.A."/>
            <person name="Hatakeyama M."/>
            <person name="Paape T."/>
            <person name="Ng C.H."/>
            <person name="Ang C.C."/>
            <person name="Tnah L.H."/>
            <person name="Lee C.T."/>
            <person name="Nishiyama T."/>
            <person name="Sese J."/>
            <person name="O'Brien M.J."/>
            <person name="Copetti D."/>
            <person name="Mohd Noor M.I."/>
            <person name="Ong R.C."/>
            <person name="Putra M."/>
            <person name="Sireger I.Z."/>
            <person name="Indrioko S."/>
            <person name="Kosugi Y."/>
            <person name="Izuno A."/>
            <person name="Isagi Y."/>
            <person name="Lee S.L."/>
            <person name="Shimizu K.K."/>
        </authorList>
    </citation>
    <scope>NUCLEOTIDE SEQUENCE [LARGE SCALE GENOMIC DNA]</scope>
    <source>
        <strain evidence="5">214</strain>
    </source>
</reference>
<dbReference type="SUPFAM" id="SSF52833">
    <property type="entry name" value="Thioredoxin-like"/>
    <property type="match status" value="1"/>
</dbReference>
<dbReference type="PROSITE" id="PS50404">
    <property type="entry name" value="GST_NTER"/>
    <property type="match status" value="1"/>
</dbReference>
<evidence type="ECO:0000256" key="1">
    <source>
        <dbReference type="ARBA" id="ARBA00004514"/>
    </source>
</evidence>
<dbReference type="GO" id="GO:0009407">
    <property type="term" value="P:toxin catabolic process"/>
    <property type="evidence" value="ECO:0007669"/>
    <property type="project" value="UniProtKB-ARBA"/>
</dbReference>
<dbReference type="EMBL" id="BPVZ01000055">
    <property type="protein sequence ID" value="GKV20322.1"/>
    <property type="molecule type" value="Genomic_DNA"/>
</dbReference>
<evidence type="ECO:0000256" key="3">
    <source>
        <dbReference type="ARBA" id="ARBA00025743"/>
    </source>
</evidence>
<dbReference type="InterPro" id="IPR036282">
    <property type="entry name" value="Glutathione-S-Trfase_C_sf"/>
</dbReference>
<dbReference type="Gene3D" id="1.20.1050.10">
    <property type="match status" value="1"/>
</dbReference>
<dbReference type="GO" id="GO:0006749">
    <property type="term" value="P:glutathione metabolic process"/>
    <property type="evidence" value="ECO:0007669"/>
    <property type="project" value="TreeGrafter"/>
</dbReference>
<evidence type="ECO:0000256" key="2">
    <source>
        <dbReference type="ARBA" id="ARBA00022575"/>
    </source>
</evidence>
<accession>A0AAV5K2K4</accession>
<evidence type="ECO:0000259" key="4">
    <source>
        <dbReference type="PROSITE" id="PS50404"/>
    </source>
</evidence>
<keyword evidence="2" id="KW-0216">Detoxification</keyword>
<dbReference type="InterPro" id="IPR045073">
    <property type="entry name" value="Omega/Tau-like"/>
</dbReference>
<dbReference type="Pfam" id="PF02798">
    <property type="entry name" value="GST_N"/>
    <property type="match status" value="1"/>
</dbReference>
<comment type="similarity">
    <text evidence="3">Belongs to the GST superfamily. Tau family.</text>
</comment>
<proteinExistence type="inferred from homology"/>
<keyword evidence="6" id="KW-1185">Reference proteome</keyword>
<dbReference type="GO" id="GO:0005829">
    <property type="term" value="C:cytosol"/>
    <property type="evidence" value="ECO:0007669"/>
    <property type="project" value="UniProtKB-SubCell"/>
</dbReference>
<protein>
    <recommendedName>
        <fullName evidence="4">GST N-terminal domain-containing protein</fullName>
    </recommendedName>
</protein>
<evidence type="ECO:0000313" key="6">
    <source>
        <dbReference type="Proteomes" id="UP001054252"/>
    </source>
</evidence>
<dbReference type="PANTHER" id="PTHR11260">
    <property type="entry name" value="GLUTATHIONE S-TRANSFERASE, GST, SUPERFAMILY, GST DOMAIN CONTAINING"/>
    <property type="match status" value="1"/>
</dbReference>
<comment type="caution">
    <text evidence="5">The sequence shown here is derived from an EMBL/GenBank/DDBJ whole genome shotgun (WGS) entry which is preliminary data.</text>
</comment>
<dbReference type="InterPro" id="IPR004045">
    <property type="entry name" value="Glutathione_S-Trfase_N"/>
</dbReference>
<comment type="subcellular location">
    <subcellularLocation>
        <location evidence="1">Cytoplasm</location>
        <location evidence="1">Cytosol</location>
    </subcellularLocation>
</comment>
<feature type="domain" description="GST N-terminal" evidence="4">
    <location>
        <begin position="4"/>
        <end position="84"/>
    </location>
</feature>